<feature type="region of interest" description="Disordered" evidence="2">
    <location>
        <begin position="102"/>
        <end position="166"/>
    </location>
</feature>
<feature type="compositionally biased region" description="Polar residues" evidence="2">
    <location>
        <begin position="148"/>
        <end position="157"/>
    </location>
</feature>
<evidence type="ECO:0000313" key="4">
    <source>
        <dbReference type="Proteomes" id="UP001583177"/>
    </source>
</evidence>
<keyword evidence="1" id="KW-0539">Nucleus</keyword>
<sequence length="511" mass="57330">MSDDSTTADRTSNPLDSQRMPPSCTITQAPIIESTQHPLPIANIGTLLSSRGTKWHKASSSAPPPFGTSSLVPASLTGGACDETKPTCENCIKFRIPCSFNSNHSSPPNGSPPAQDLPRRRGRPRKDWLAASAHSPSDDNHSARTPDLATTSPDTPSEQPPPYLVGDHTLNIADLQLLHHYISKASLNIANAKGLSPFWSIDCPKIGFANPHTLHLILTYSALHMSRHEACAERRQQLHDEAVLHFATALQQTRLELSRLDRGNAHALYVSSMLVCFCTFAKGPAGPGDFLMFTAGGGGEPATWLQLVRGVRIIIETMGSPFMFDENGPLRAMVKADAVHLTDSRDQEMLERSRQHRPDWREPVGRLRLHICSLLRPADFDRPRDDVYRLSLAALEAILEPCEAMWGKTPDEPLERDKESSVYAWLYRLDDDYIRCLERKEQIAVVVYAYFALLLKELEVFWFMEGWAEHIILGVDQFLDEEHKKWLEWPREQLGLINITIKKYTESMVLE</sequence>
<name>A0ABR3WHU9_9PEZI</name>
<evidence type="ECO:0000256" key="1">
    <source>
        <dbReference type="ARBA" id="ARBA00023242"/>
    </source>
</evidence>
<keyword evidence="4" id="KW-1185">Reference proteome</keyword>
<accession>A0ABR3WHU9</accession>
<dbReference type="PANTHER" id="PTHR47657">
    <property type="entry name" value="STEROL REGULATORY ELEMENT-BINDING PROTEIN ECM22"/>
    <property type="match status" value="1"/>
</dbReference>
<feature type="region of interest" description="Disordered" evidence="2">
    <location>
        <begin position="1"/>
        <end position="23"/>
    </location>
</feature>
<dbReference type="CDD" id="cd00067">
    <property type="entry name" value="GAL4"/>
    <property type="match status" value="1"/>
</dbReference>
<dbReference type="InterPro" id="IPR052400">
    <property type="entry name" value="Zn2-C6_fungal_TF"/>
</dbReference>
<evidence type="ECO:0008006" key="5">
    <source>
        <dbReference type="Google" id="ProtNLM"/>
    </source>
</evidence>
<dbReference type="Pfam" id="PF11951">
    <property type="entry name" value="Fungal_trans_2"/>
    <property type="match status" value="1"/>
</dbReference>
<comment type="caution">
    <text evidence="3">The sequence shown here is derived from an EMBL/GenBank/DDBJ whole genome shotgun (WGS) entry which is preliminary data.</text>
</comment>
<dbReference type="InterPro" id="IPR001138">
    <property type="entry name" value="Zn2Cys6_DnaBD"/>
</dbReference>
<feature type="compositionally biased region" description="Polar residues" evidence="2">
    <location>
        <begin position="1"/>
        <end position="16"/>
    </location>
</feature>
<dbReference type="InterPro" id="IPR021858">
    <property type="entry name" value="Fun_TF"/>
</dbReference>
<dbReference type="PANTHER" id="PTHR47657:SF13">
    <property type="entry name" value="ZN(2)-C6 FUNGAL-TYPE DOMAIN-CONTAINING PROTEIN-RELATED"/>
    <property type="match status" value="1"/>
</dbReference>
<reference evidence="3 4" key="1">
    <citation type="journal article" date="2024" name="IMA Fungus">
        <title>IMA Genome - F19 : A genome assembly and annotation guide to empower mycologists, including annotated draft genome sequences of Ceratocystis pirilliformis, Diaporthe australafricana, Fusarium ophioides, Paecilomyces lecythidis, and Sporothrix stenoceras.</title>
        <authorList>
            <person name="Aylward J."/>
            <person name="Wilson A.M."/>
            <person name="Visagie C.M."/>
            <person name="Spraker J."/>
            <person name="Barnes I."/>
            <person name="Buitendag C."/>
            <person name="Ceriani C."/>
            <person name="Del Mar Angel L."/>
            <person name="du Plessis D."/>
            <person name="Fuchs T."/>
            <person name="Gasser K."/>
            <person name="Kramer D."/>
            <person name="Li W."/>
            <person name="Munsamy K."/>
            <person name="Piso A."/>
            <person name="Price J.L."/>
            <person name="Sonnekus B."/>
            <person name="Thomas C."/>
            <person name="van der Nest A."/>
            <person name="van Dijk A."/>
            <person name="van Heerden A."/>
            <person name="van Vuuren N."/>
            <person name="Yilmaz N."/>
            <person name="Duong T.A."/>
            <person name="van der Merwe N.A."/>
            <person name="Wingfield M.J."/>
            <person name="Wingfield B.D."/>
        </authorList>
    </citation>
    <scope>NUCLEOTIDE SEQUENCE [LARGE SCALE GENOMIC DNA]</scope>
    <source>
        <strain evidence="3 4">CMW 18300</strain>
    </source>
</reference>
<proteinExistence type="predicted"/>
<protein>
    <recommendedName>
        <fullName evidence="5">Zn(2)-C6 fungal-type domain-containing protein</fullName>
    </recommendedName>
</protein>
<evidence type="ECO:0000256" key="2">
    <source>
        <dbReference type="SAM" id="MobiDB-lite"/>
    </source>
</evidence>
<evidence type="ECO:0000313" key="3">
    <source>
        <dbReference type="EMBL" id="KAL1862540.1"/>
    </source>
</evidence>
<dbReference type="EMBL" id="JAWRVE010000080">
    <property type="protein sequence ID" value="KAL1862540.1"/>
    <property type="molecule type" value="Genomic_DNA"/>
</dbReference>
<dbReference type="Proteomes" id="UP001583177">
    <property type="component" value="Unassembled WGS sequence"/>
</dbReference>
<gene>
    <name evidence="3" type="ORF">Daus18300_008499</name>
</gene>
<organism evidence="3 4">
    <name type="scientific">Diaporthe australafricana</name>
    <dbReference type="NCBI Taxonomy" id="127596"/>
    <lineage>
        <taxon>Eukaryota</taxon>
        <taxon>Fungi</taxon>
        <taxon>Dikarya</taxon>
        <taxon>Ascomycota</taxon>
        <taxon>Pezizomycotina</taxon>
        <taxon>Sordariomycetes</taxon>
        <taxon>Sordariomycetidae</taxon>
        <taxon>Diaporthales</taxon>
        <taxon>Diaporthaceae</taxon>
        <taxon>Diaporthe</taxon>
    </lineage>
</organism>